<dbReference type="Pfam" id="PF19458">
    <property type="entry name" value="DUF5995"/>
    <property type="match status" value="1"/>
</dbReference>
<dbReference type="EMBL" id="BAHE01000020">
    <property type="protein sequence ID" value="GAC01004.1"/>
    <property type="molecule type" value="Genomic_DNA"/>
</dbReference>
<dbReference type="InterPro" id="IPR046037">
    <property type="entry name" value="DUF5995"/>
</dbReference>
<comment type="caution">
    <text evidence="1">The sequence shown here is derived from an EMBL/GenBank/DDBJ whole genome shotgun (WGS) entry which is preliminary data.</text>
</comment>
<accession>K6VXN3</accession>
<gene>
    <name evidence="1" type="ORF">GONAM_20_01490</name>
</gene>
<sequence length="293" mass="31324">MVWLKASLRSAGMNARRALCAGLAAVAVFVGGAGVLTPAATAAPASRCAPASTPETKQRLSELTDTSEIKTFDDARSTISDLRKELSKSNNYLGTFPIAFDNILDLVGPSIDSGIYEHPEWASDLAVEVVRLYVGNLHEYVTGGEPQAHWAQAFALTTACDRSPGRVLLGQIFAHLLVDFPYALENIDTTPGHTRDFYTFGGALVDATPTIVKDVKRTYGVDLGPLFTAWFVGDLIGDSQATTLLFQSTRTAALVNSFGLQNPATRGVTVAEINALFQTANVALDVMEKLGQI</sequence>
<protein>
    <submittedName>
        <fullName evidence="1">Uncharacterized protein</fullName>
    </submittedName>
</protein>
<reference evidence="1 2" key="1">
    <citation type="submission" date="2012-08" db="EMBL/GenBank/DDBJ databases">
        <title>Whole genome shotgun sequence of Gordonia namibiensis NBRC 108229.</title>
        <authorList>
            <person name="Isaki-Nakamura S."/>
            <person name="Hosoyama A."/>
            <person name="Tsuchikane K."/>
            <person name="Katsumata H."/>
            <person name="Baba S."/>
            <person name="Yamazaki S."/>
            <person name="Fujita N."/>
        </authorList>
    </citation>
    <scope>NUCLEOTIDE SEQUENCE [LARGE SCALE GENOMIC DNA]</scope>
    <source>
        <strain evidence="1 2">NBRC 108229</strain>
    </source>
</reference>
<dbReference type="AlphaFoldDB" id="K6VXN3"/>
<organism evidence="1 2">
    <name type="scientific">Gordonia namibiensis NBRC 108229</name>
    <dbReference type="NCBI Taxonomy" id="1208314"/>
    <lineage>
        <taxon>Bacteria</taxon>
        <taxon>Bacillati</taxon>
        <taxon>Actinomycetota</taxon>
        <taxon>Actinomycetes</taxon>
        <taxon>Mycobacteriales</taxon>
        <taxon>Gordoniaceae</taxon>
        <taxon>Gordonia</taxon>
    </lineage>
</organism>
<keyword evidence="2" id="KW-1185">Reference proteome</keyword>
<evidence type="ECO:0000313" key="2">
    <source>
        <dbReference type="Proteomes" id="UP000035058"/>
    </source>
</evidence>
<proteinExistence type="predicted"/>
<evidence type="ECO:0000313" key="1">
    <source>
        <dbReference type="EMBL" id="GAC01004.1"/>
    </source>
</evidence>
<dbReference type="Proteomes" id="UP000035058">
    <property type="component" value="Unassembled WGS sequence"/>
</dbReference>
<name>K6VXN3_9ACTN</name>